<feature type="compositionally biased region" description="Basic and acidic residues" evidence="1">
    <location>
        <begin position="611"/>
        <end position="626"/>
    </location>
</feature>
<proteinExistence type="predicted"/>
<feature type="region of interest" description="Disordered" evidence="1">
    <location>
        <begin position="695"/>
        <end position="782"/>
    </location>
</feature>
<evidence type="ECO:0000313" key="2">
    <source>
        <dbReference type="Proteomes" id="UP000192223"/>
    </source>
</evidence>
<accession>A0A7F5RGM4</accession>
<dbReference type="GeneID" id="108743797"/>
<feature type="compositionally biased region" description="Polar residues" evidence="1">
    <location>
        <begin position="746"/>
        <end position="756"/>
    </location>
</feature>
<feature type="compositionally biased region" description="Polar residues" evidence="1">
    <location>
        <begin position="189"/>
        <end position="199"/>
    </location>
</feature>
<protein>
    <submittedName>
        <fullName evidence="3">Mediator of RNA polymerase II transcription subunit 15-like isoform X2</fullName>
    </submittedName>
</protein>
<feature type="region of interest" description="Disordered" evidence="1">
    <location>
        <begin position="174"/>
        <end position="199"/>
    </location>
</feature>
<feature type="region of interest" description="Disordered" evidence="1">
    <location>
        <begin position="606"/>
        <end position="626"/>
    </location>
</feature>
<feature type="region of interest" description="Disordered" evidence="1">
    <location>
        <begin position="529"/>
        <end position="558"/>
    </location>
</feature>
<dbReference type="Proteomes" id="UP000192223">
    <property type="component" value="Unplaced"/>
</dbReference>
<evidence type="ECO:0000313" key="3">
    <source>
        <dbReference type="RefSeq" id="XP_025835154.1"/>
    </source>
</evidence>
<feature type="compositionally biased region" description="Low complexity" evidence="1">
    <location>
        <begin position="529"/>
        <end position="542"/>
    </location>
</feature>
<feature type="compositionally biased region" description="Pro residues" evidence="1">
    <location>
        <begin position="250"/>
        <end position="265"/>
    </location>
</feature>
<reference evidence="3" key="1">
    <citation type="submission" date="2025-08" db="UniProtKB">
        <authorList>
            <consortium name="RefSeq"/>
        </authorList>
    </citation>
    <scope>IDENTIFICATION</scope>
    <source>
        <tissue evidence="3">Entire body</tissue>
    </source>
</reference>
<feature type="region of interest" description="Disordered" evidence="1">
    <location>
        <begin position="657"/>
        <end position="681"/>
    </location>
</feature>
<evidence type="ECO:0000256" key="1">
    <source>
        <dbReference type="SAM" id="MobiDB-lite"/>
    </source>
</evidence>
<feature type="region of interest" description="Disordered" evidence="1">
    <location>
        <begin position="317"/>
        <end position="379"/>
    </location>
</feature>
<feature type="compositionally biased region" description="Low complexity" evidence="1">
    <location>
        <begin position="330"/>
        <end position="345"/>
    </location>
</feature>
<feature type="compositionally biased region" description="Low complexity" evidence="1">
    <location>
        <begin position="421"/>
        <end position="436"/>
    </location>
</feature>
<feature type="compositionally biased region" description="Low complexity" evidence="1">
    <location>
        <begin position="660"/>
        <end position="676"/>
    </location>
</feature>
<feature type="compositionally biased region" description="Basic and acidic residues" evidence="1">
    <location>
        <begin position="695"/>
        <end position="717"/>
    </location>
</feature>
<feature type="region of interest" description="Disordered" evidence="1">
    <location>
        <begin position="109"/>
        <end position="155"/>
    </location>
</feature>
<dbReference type="AlphaFoldDB" id="A0A7F5RGM4"/>
<feature type="region of interest" description="Disordered" evidence="1">
    <location>
        <begin position="245"/>
        <end position="267"/>
    </location>
</feature>
<feature type="compositionally biased region" description="Pro residues" evidence="1">
    <location>
        <begin position="318"/>
        <end position="329"/>
    </location>
</feature>
<feature type="region of interest" description="Disordered" evidence="1">
    <location>
        <begin position="421"/>
        <end position="469"/>
    </location>
</feature>
<dbReference type="OrthoDB" id="10258692at2759"/>
<gene>
    <name evidence="3" type="primary">LOC108743797</name>
</gene>
<feature type="compositionally biased region" description="Low complexity" evidence="1">
    <location>
        <begin position="354"/>
        <end position="364"/>
    </location>
</feature>
<organism evidence="2 3">
    <name type="scientific">Agrilus planipennis</name>
    <name type="common">Emerald ash borer</name>
    <name type="synonym">Agrilus marcopoli</name>
    <dbReference type="NCBI Taxonomy" id="224129"/>
    <lineage>
        <taxon>Eukaryota</taxon>
        <taxon>Metazoa</taxon>
        <taxon>Ecdysozoa</taxon>
        <taxon>Arthropoda</taxon>
        <taxon>Hexapoda</taxon>
        <taxon>Insecta</taxon>
        <taxon>Pterygota</taxon>
        <taxon>Neoptera</taxon>
        <taxon>Endopterygota</taxon>
        <taxon>Coleoptera</taxon>
        <taxon>Polyphaga</taxon>
        <taxon>Elateriformia</taxon>
        <taxon>Buprestoidea</taxon>
        <taxon>Buprestidae</taxon>
        <taxon>Agrilinae</taxon>
        <taxon>Agrilus</taxon>
    </lineage>
</organism>
<keyword evidence="2" id="KW-1185">Reference proteome</keyword>
<dbReference type="InParanoid" id="A0A7F5RGM4"/>
<sequence>MSNVIEITLKKTGAPQQAPNANVVSVANMAPTISSILNNDSNEVTIVSEYNLNSAQVPRSARNEVSIMKLVPPLIAATITPVPAPGQVPSQTQQDRVIRDDLVVLQVQDGRGGGEPETLDLSIKKPRDLAPPMHPKHPQPPVSHRSEQQSPYMGYHQHREERKSPAVYVSAVPPRVQPKLPSPKPANLKTGSITQGTPIINQPRFEGLLRQITPESKMGSITQGTPIHVPHMQQDKRMYDYYNKRQSVTQPPPPQSGGYPPPQYRQPPAAVYSVDQQLSSRQIIMNDYITSQQMLGRRAAASDKAAAVAAAAQYYARTPPPSQQPPQMPPSSIAAQQQQQQQQRQGVIQRHNTQQPQQQQQQQQVSGGVRPHYPPGHEALGSLVDVAVQQPSLPVPPSATHEGLGKTMVDNLMEQPRRFQMMEQHQQQLRQQQQQRIEAERRFHQQQQQQQQQQQIRHQQQVPRSDSSTLTAASLIDAIITHQINQTAEVTKPRFFLQGGQSVPNSREPARASDRLFQSFTREQAAAALVQQQQQQAAQQQQDNGERPPSVISVDLDGDTANSKSLTIKELADTVIAHDFGAAAAAARQSAACGPTYYHHPHHDAWKRHVQQKEQEGKRSITPHDERQIIRIAQAQKYHVEPVSPPESNHWSEQNYRRYQQQQQLQQQQQQQQQQQSHNMSALDYVKNRIVEVMRTEDDKKEVQDGVNMHDKDRSDSPGDMVIDEEKHESEQQHQQPPTGAYGSYSYMTHKQSDNAGVNDAARNVEPKPLLSAQYEPLSDED</sequence>
<feature type="compositionally biased region" description="Low complexity" evidence="1">
    <location>
        <begin position="445"/>
        <end position="461"/>
    </location>
</feature>
<name>A0A7F5RGM4_AGRPL</name>
<dbReference type="RefSeq" id="XP_025835154.1">
    <property type="nucleotide sequence ID" value="XM_025979369.1"/>
</dbReference>